<reference evidence="2" key="1">
    <citation type="submission" date="2020-01" db="EMBL/GenBank/DDBJ databases">
        <authorList>
            <consortium name="DOE Joint Genome Institute"/>
            <person name="Haridas S."/>
            <person name="Albert R."/>
            <person name="Binder M."/>
            <person name="Bloem J."/>
            <person name="Labutti K."/>
            <person name="Salamov A."/>
            <person name="Andreopoulos B."/>
            <person name="Baker S.E."/>
            <person name="Barry K."/>
            <person name="Bills G."/>
            <person name="Bluhm B.H."/>
            <person name="Cannon C."/>
            <person name="Castanera R."/>
            <person name="Culley D.E."/>
            <person name="Daum C."/>
            <person name="Ezra D."/>
            <person name="Gonzalez J.B."/>
            <person name="Henrissat B."/>
            <person name="Kuo A."/>
            <person name="Liang C."/>
            <person name="Lipzen A."/>
            <person name="Lutzoni F."/>
            <person name="Magnuson J."/>
            <person name="Mondo S."/>
            <person name="Nolan M."/>
            <person name="Ohm R."/>
            <person name="Pangilinan J."/>
            <person name="Park H.-J."/>
            <person name="Ramirez L."/>
            <person name="Alfaro M."/>
            <person name="Sun H."/>
            <person name="Tritt A."/>
            <person name="Yoshinaga Y."/>
            <person name="Zwiers L.-H."/>
            <person name="Turgeon B.G."/>
            <person name="Goodwin S.B."/>
            <person name="Spatafora J.W."/>
            <person name="Crous P.W."/>
            <person name="Grigoriev I.V."/>
        </authorList>
    </citation>
    <scope>NUCLEOTIDE SEQUENCE</scope>
    <source>
        <strain evidence="2">CBS 394.84</strain>
    </source>
</reference>
<feature type="compositionally biased region" description="Polar residues" evidence="1">
    <location>
        <begin position="1"/>
        <end position="12"/>
    </location>
</feature>
<accession>A0A9P4GGT7</accession>
<dbReference type="RefSeq" id="XP_040787645.1">
    <property type="nucleotide sequence ID" value="XM_040933281.1"/>
</dbReference>
<feature type="region of interest" description="Disordered" evidence="1">
    <location>
        <begin position="1"/>
        <end position="38"/>
    </location>
</feature>
<feature type="region of interest" description="Disordered" evidence="1">
    <location>
        <begin position="45"/>
        <end position="64"/>
    </location>
</feature>
<organism evidence="2 3">
    <name type="scientific">Cucurbitaria berberidis CBS 394.84</name>
    <dbReference type="NCBI Taxonomy" id="1168544"/>
    <lineage>
        <taxon>Eukaryota</taxon>
        <taxon>Fungi</taxon>
        <taxon>Dikarya</taxon>
        <taxon>Ascomycota</taxon>
        <taxon>Pezizomycotina</taxon>
        <taxon>Dothideomycetes</taxon>
        <taxon>Pleosporomycetidae</taxon>
        <taxon>Pleosporales</taxon>
        <taxon>Pleosporineae</taxon>
        <taxon>Cucurbitariaceae</taxon>
        <taxon>Cucurbitaria</taxon>
    </lineage>
</organism>
<comment type="caution">
    <text evidence="2">The sequence shown here is derived from an EMBL/GenBank/DDBJ whole genome shotgun (WGS) entry which is preliminary data.</text>
</comment>
<keyword evidence="3" id="KW-1185">Reference proteome</keyword>
<proteinExistence type="predicted"/>
<dbReference type="Proteomes" id="UP000800039">
    <property type="component" value="Unassembled WGS sequence"/>
</dbReference>
<dbReference type="AlphaFoldDB" id="A0A9P4GGT7"/>
<sequence length="64" mass="7074">MPTEQKQNQATPPSEPKVQPWRAHWPPSTPVTVGEQHGFQKGEKIELEGTASGAHLTSLEKDDK</sequence>
<dbReference type="GeneID" id="63850532"/>
<evidence type="ECO:0000313" key="2">
    <source>
        <dbReference type="EMBL" id="KAF1845082.1"/>
    </source>
</evidence>
<dbReference type="OrthoDB" id="3943649at2759"/>
<gene>
    <name evidence="2" type="ORF">K460DRAFT_365984</name>
</gene>
<protein>
    <submittedName>
        <fullName evidence="2">Uncharacterized protein</fullName>
    </submittedName>
</protein>
<evidence type="ECO:0000313" key="3">
    <source>
        <dbReference type="Proteomes" id="UP000800039"/>
    </source>
</evidence>
<name>A0A9P4GGT7_9PLEO</name>
<dbReference type="EMBL" id="ML976616">
    <property type="protein sequence ID" value="KAF1845082.1"/>
    <property type="molecule type" value="Genomic_DNA"/>
</dbReference>
<evidence type="ECO:0000256" key="1">
    <source>
        <dbReference type="SAM" id="MobiDB-lite"/>
    </source>
</evidence>